<dbReference type="AlphaFoldDB" id="A0A7C2ZP05"/>
<sequence>MDTRKEALKLSEEVIKELLTFGTNIDELYRKFRELRLLEDDLSFQSALLKVEHAFFMLVQSINILKEQINLLKVASEKGEVY</sequence>
<gene>
    <name evidence="1" type="ORF">ENO47_04795</name>
</gene>
<comment type="caution">
    <text evidence="1">The sequence shown here is derived from an EMBL/GenBank/DDBJ whole genome shotgun (WGS) entry which is preliminary data.</text>
</comment>
<proteinExistence type="predicted"/>
<reference evidence="1" key="1">
    <citation type="journal article" date="2020" name="mSystems">
        <title>Genome- and Community-Level Interaction Insights into Carbon Utilization and Element Cycling Functions of Hydrothermarchaeota in Hydrothermal Sediment.</title>
        <authorList>
            <person name="Zhou Z."/>
            <person name="Liu Y."/>
            <person name="Xu W."/>
            <person name="Pan J."/>
            <person name="Luo Z.H."/>
            <person name="Li M."/>
        </authorList>
    </citation>
    <scope>NUCLEOTIDE SEQUENCE [LARGE SCALE GENOMIC DNA]</scope>
    <source>
        <strain evidence="1">SpSt-132</strain>
    </source>
</reference>
<name>A0A7C2ZP05_9AQUI</name>
<accession>A0A7C2ZP05</accession>
<protein>
    <submittedName>
        <fullName evidence="1">Uncharacterized protein</fullName>
    </submittedName>
</protein>
<evidence type="ECO:0000313" key="1">
    <source>
        <dbReference type="EMBL" id="HEW45973.1"/>
    </source>
</evidence>
<dbReference type="EMBL" id="DSFP01000039">
    <property type="protein sequence ID" value="HEW45973.1"/>
    <property type="molecule type" value="Genomic_DNA"/>
</dbReference>
<organism evidence="1">
    <name type="scientific">Hydrogenobacter sp</name>
    <dbReference type="NCBI Taxonomy" id="2152829"/>
    <lineage>
        <taxon>Bacteria</taxon>
        <taxon>Pseudomonadati</taxon>
        <taxon>Aquificota</taxon>
        <taxon>Aquificia</taxon>
        <taxon>Aquificales</taxon>
        <taxon>Aquificaceae</taxon>
        <taxon>Hydrogenobacter</taxon>
    </lineage>
</organism>